<evidence type="ECO:0000256" key="7">
    <source>
        <dbReference type="HAMAP-Rule" id="MF_02065"/>
    </source>
</evidence>
<evidence type="ECO:0000256" key="3">
    <source>
        <dbReference type="ARBA" id="ARBA00022989"/>
    </source>
</evidence>
<dbReference type="PANTHER" id="PTHR30518">
    <property type="entry name" value="ENDOLYTIC MUREIN TRANSGLYCOSYLASE"/>
    <property type="match status" value="1"/>
</dbReference>
<dbReference type="GO" id="GO:0008932">
    <property type="term" value="F:lytic endotransglycosylase activity"/>
    <property type="evidence" value="ECO:0007669"/>
    <property type="project" value="UniProtKB-UniRule"/>
</dbReference>
<feature type="site" description="Important for catalytic activity" evidence="7">
    <location>
        <position position="236"/>
    </location>
</feature>
<gene>
    <name evidence="7" type="primary">mltG</name>
    <name evidence="8" type="ORF">IV49_GL001661</name>
</gene>
<evidence type="ECO:0000313" key="8">
    <source>
        <dbReference type="EMBL" id="KRN50844.1"/>
    </source>
</evidence>
<keyword evidence="1 7" id="KW-1003">Cell membrane</keyword>
<comment type="function">
    <text evidence="7">Functions as a peptidoglycan terminase that cleaves nascent peptidoglycan strands endolytically to terminate their elongation.</text>
</comment>
<dbReference type="InterPro" id="IPR003770">
    <property type="entry name" value="MLTG-like"/>
</dbReference>
<dbReference type="PANTHER" id="PTHR30518:SF2">
    <property type="entry name" value="ENDOLYTIC MUREIN TRANSGLYCOSYLASE"/>
    <property type="match status" value="1"/>
</dbReference>
<sequence>MKKKLLVILIAILLIVAGGSYMYIDGTRHAISSKSKDVIVSVDSGESARTVLSKLNKHKLVRNITAAKVYLKLKKPLFKANTYKLNQNMSFAKMVSIMKGTQKQYIINEKVKVGEGTTIPQTAKAVATYLTKVTGKTVTDQDVIAKWKDQSYLKSLISSYWFLTDDILQKDILYPLEGYFYPETYYCNEKNPTIESVTKKFLDEMDKKLTPLKSKIAASGYSVHQFLALTSVVERESLYDKDQAKIAGVFINRLNANKALQSDITVNYALGRTGVKVSHSMLKVDSKYNTYKYKGLPIGPISTVQLKTLKAVLNYEKSDYYYFFAKKDGTVIYSKTFEEHQKAVKENKWY</sequence>
<comment type="similarity">
    <text evidence="7">Belongs to the transglycosylase MltG family.</text>
</comment>
<reference evidence="8 9" key="1">
    <citation type="journal article" date="2015" name="Genome Announc.">
        <title>Expanding the biotechnology potential of lactobacilli through comparative genomics of 213 strains and associated genera.</title>
        <authorList>
            <person name="Sun Z."/>
            <person name="Harris H.M."/>
            <person name="McCann A."/>
            <person name="Guo C."/>
            <person name="Argimon S."/>
            <person name="Zhang W."/>
            <person name="Yang X."/>
            <person name="Jeffery I.B."/>
            <person name="Cooney J.C."/>
            <person name="Kagawa T.F."/>
            <person name="Liu W."/>
            <person name="Song Y."/>
            <person name="Salvetti E."/>
            <person name="Wrobel A."/>
            <person name="Rasinkangas P."/>
            <person name="Parkhill J."/>
            <person name="Rea M.C."/>
            <person name="O'Sullivan O."/>
            <person name="Ritari J."/>
            <person name="Douillard F.P."/>
            <person name="Paul Ross R."/>
            <person name="Yang R."/>
            <person name="Briner A.E."/>
            <person name="Felis G.E."/>
            <person name="de Vos W.M."/>
            <person name="Barrangou R."/>
            <person name="Klaenhammer T.R."/>
            <person name="Caufield P.W."/>
            <person name="Cui Y."/>
            <person name="Zhang H."/>
            <person name="O'Toole P.W."/>
        </authorList>
    </citation>
    <scope>NUCLEOTIDE SEQUENCE [LARGE SCALE GENOMIC DNA]</scope>
    <source>
        <strain evidence="8 9">DSM 20405</strain>
    </source>
</reference>
<evidence type="ECO:0000256" key="4">
    <source>
        <dbReference type="ARBA" id="ARBA00023136"/>
    </source>
</evidence>
<dbReference type="PATRIC" id="fig|1410657.5.peg.1713"/>
<keyword evidence="3 7" id="KW-1133">Transmembrane helix</keyword>
<dbReference type="RefSeq" id="WP_031588541.1">
    <property type="nucleotide sequence ID" value="NZ_JNKN01000001.1"/>
</dbReference>
<dbReference type="Gene3D" id="3.30.160.60">
    <property type="entry name" value="Classic Zinc Finger"/>
    <property type="match status" value="1"/>
</dbReference>
<proteinExistence type="inferred from homology"/>
<dbReference type="EMBL" id="JQBL01000005">
    <property type="protein sequence ID" value="KRN50844.1"/>
    <property type="molecule type" value="Genomic_DNA"/>
</dbReference>
<name>A0A0R2HL97_9FIRM</name>
<evidence type="ECO:0000256" key="5">
    <source>
        <dbReference type="ARBA" id="ARBA00023239"/>
    </source>
</evidence>
<dbReference type="GO" id="GO:0071555">
    <property type="term" value="P:cell wall organization"/>
    <property type="evidence" value="ECO:0007669"/>
    <property type="project" value="UniProtKB-KW"/>
</dbReference>
<accession>A0A0R2HL97</accession>
<dbReference type="Proteomes" id="UP000051841">
    <property type="component" value="Unassembled WGS sequence"/>
</dbReference>
<keyword evidence="6 7" id="KW-0961">Cell wall biogenesis/degradation</keyword>
<evidence type="ECO:0000256" key="6">
    <source>
        <dbReference type="ARBA" id="ARBA00023316"/>
    </source>
</evidence>
<comment type="caution">
    <text evidence="8">The sequence shown here is derived from an EMBL/GenBank/DDBJ whole genome shotgun (WGS) entry which is preliminary data.</text>
</comment>
<dbReference type="Pfam" id="PF02618">
    <property type="entry name" value="YceG"/>
    <property type="match status" value="1"/>
</dbReference>
<evidence type="ECO:0000313" key="9">
    <source>
        <dbReference type="Proteomes" id="UP000051841"/>
    </source>
</evidence>
<keyword evidence="5 7" id="KW-0456">Lyase</keyword>
<dbReference type="HAMAP" id="MF_02065">
    <property type="entry name" value="MltG"/>
    <property type="match status" value="1"/>
</dbReference>
<evidence type="ECO:0000256" key="2">
    <source>
        <dbReference type="ARBA" id="ARBA00022692"/>
    </source>
</evidence>
<evidence type="ECO:0000256" key="1">
    <source>
        <dbReference type="ARBA" id="ARBA00022475"/>
    </source>
</evidence>
<dbReference type="AlphaFoldDB" id="A0A0R2HL97"/>
<dbReference type="Gene3D" id="3.30.1490.480">
    <property type="entry name" value="Endolytic murein transglycosylase"/>
    <property type="match status" value="1"/>
</dbReference>
<dbReference type="EC" id="4.2.2.29" evidence="7"/>
<protein>
    <recommendedName>
        <fullName evidence="7">Endolytic murein transglycosylase</fullName>
        <ecNumber evidence="7">4.2.2.29</ecNumber>
    </recommendedName>
    <alternativeName>
        <fullName evidence="7">Peptidoglycan lytic transglycosylase</fullName>
    </alternativeName>
    <alternativeName>
        <fullName evidence="7">Peptidoglycan polymerization terminase</fullName>
    </alternativeName>
</protein>
<dbReference type="NCBIfam" id="TIGR00247">
    <property type="entry name" value="endolytic transglycosylase MltG"/>
    <property type="match status" value="1"/>
</dbReference>
<keyword evidence="4 7" id="KW-0472">Membrane</keyword>
<keyword evidence="9" id="KW-1185">Reference proteome</keyword>
<organism evidence="8 9">
    <name type="scientific">Kandleria vitulina DSM 20405</name>
    <dbReference type="NCBI Taxonomy" id="1410657"/>
    <lineage>
        <taxon>Bacteria</taxon>
        <taxon>Bacillati</taxon>
        <taxon>Bacillota</taxon>
        <taxon>Erysipelotrichia</taxon>
        <taxon>Erysipelotrichales</taxon>
        <taxon>Coprobacillaceae</taxon>
        <taxon>Kandleria</taxon>
    </lineage>
</organism>
<comment type="catalytic activity">
    <reaction evidence="7">
        <text>a peptidoglycan chain = a peptidoglycan chain with N-acetyl-1,6-anhydromuramyl-[peptide] at the reducing end + a peptidoglycan chain with N-acetylglucosamine at the non-reducing end.</text>
        <dbReference type="EC" id="4.2.2.29"/>
    </reaction>
</comment>
<dbReference type="GO" id="GO:0009252">
    <property type="term" value="P:peptidoglycan biosynthetic process"/>
    <property type="evidence" value="ECO:0007669"/>
    <property type="project" value="UniProtKB-UniRule"/>
</dbReference>
<dbReference type="GO" id="GO:0005886">
    <property type="term" value="C:plasma membrane"/>
    <property type="evidence" value="ECO:0007669"/>
    <property type="project" value="UniProtKB-UniRule"/>
</dbReference>
<keyword evidence="2 7" id="KW-0812">Transmembrane</keyword>